<evidence type="ECO:0000313" key="13">
    <source>
        <dbReference type="EMBL" id="RLP77184.1"/>
    </source>
</evidence>
<dbReference type="Pfam" id="PF02537">
    <property type="entry name" value="CRCB"/>
    <property type="match status" value="1"/>
</dbReference>
<evidence type="ECO:0000256" key="9">
    <source>
        <dbReference type="ARBA" id="ARBA00023303"/>
    </source>
</evidence>
<evidence type="ECO:0000256" key="2">
    <source>
        <dbReference type="ARBA" id="ARBA00022475"/>
    </source>
</evidence>
<dbReference type="GO" id="GO:0062054">
    <property type="term" value="F:fluoride channel activity"/>
    <property type="evidence" value="ECO:0007669"/>
    <property type="project" value="UniProtKB-UniRule"/>
</dbReference>
<evidence type="ECO:0000256" key="7">
    <source>
        <dbReference type="ARBA" id="ARBA00023065"/>
    </source>
</evidence>
<evidence type="ECO:0000256" key="1">
    <source>
        <dbReference type="ARBA" id="ARBA00004651"/>
    </source>
</evidence>
<feature type="transmembrane region" description="Helical" evidence="12">
    <location>
        <begin position="69"/>
        <end position="93"/>
    </location>
</feature>
<comment type="caution">
    <text evidence="13">The sequence shown here is derived from an EMBL/GenBank/DDBJ whole genome shotgun (WGS) entry which is preliminary data.</text>
</comment>
<keyword evidence="12" id="KW-0479">Metal-binding</keyword>
<dbReference type="GO" id="GO:0046872">
    <property type="term" value="F:metal ion binding"/>
    <property type="evidence" value="ECO:0007669"/>
    <property type="project" value="UniProtKB-KW"/>
</dbReference>
<keyword evidence="7 12" id="KW-0406">Ion transport</keyword>
<dbReference type="EMBL" id="RCTF01000011">
    <property type="protein sequence ID" value="RLP77184.1"/>
    <property type="molecule type" value="Genomic_DNA"/>
</dbReference>
<keyword evidence="3" id="KW-0997">Cell inner membrane</keyword>
<dbReference type="InterPro" id="IPR003691">
    <property type="entry name" value="FluC"/>
</dbReference>
<keyword evidence="2 12" id="KW-1003">Cell membrane</keyword>
<dbReference type="RefSeq" id="WP_121624022.1">
    <property type="nucleotide sequence ID" value="NZ_JACIIW010000008.1"/>
</dbReference>
<dbReference type="GO" id="GO:0140114">
    <property type="term" value="P:cellular detoxification of fluoride"/>
    <property type="evidence" value="ECO:0007669"/>
    <property type="project" value="UniProtKB-UniRule"/>
</dbReference>
<keyword evidence="8 12" id="KW-0472">Membrane</keyword>
<keyword evidence="12" id="KW-0813">Transport</keyword>
<evidence type="ECO:0000256" key="11">
    <source>
        <dbReference type="ARBA" id="ARBA00035585"/>
    </source>
</evidence>
<feature type="transmembrane region" description="Helical" evidence="12">
    <location>
        <begin position="34"/>
        <end position="57"/>
    </location>
</feature>
<keyword evidence="6 12" id="KW-0915">Sodium</keyword>
<comment type="similarity">
    <text evidence="10 12">Belongs to the fluoride channel Fluc/FEX (TC 1.A.43) family.</text>
</comment>
<comment type="catalytic activity">
    <reaction evidence="11">
        <text>fluoride(in) = fluoride(out)</text>
        <dbReference type="Rhea" id="RHEA:76159"/>
        <dbReference type="ChEBI" id="CHEBI:17051"/>
    </reaction>
    <physiologicalReaction direction="left-to-right" evidence="11">
        <dbReference type="Rhea" id="RHEA:76160"/>
    </physiologicalReaction>
</comment>
<accession>A0A3L7AB41</accession>
<evidence type="ECO:0000256" key="12">
    <source>
        <dbReference type="HAMAP-Rule" id="MF_00454"/>
    </source>
</evidence>
<comment type="activity regulation">
    <text evidence="12">Na(+) is not transported, but it plays an essential structural role and its presence is essential for fluoride channel function.</text>
</comment>
<feature type="binding site" evidence="12">
    <location>
        <position position="77"/>
    </location>
    <ligand>
        <name>Na(+)</name>
        <dbReference type="ChEBI" id="CHEBI:29101"/>
        <note>structural</note>
    </ligand>
</feature>
<comment type="function">
    <text evidence="12">Fluoride-specific ion channel. Important for reducing fluoride concentration in the cell, thus reducing its toxicity.</text>
</comment>
<dbReference type="NCBIfam" id="TIGR00494">
    <property type="entry name" value="crcB"/>
    <property type="match status" value="1"/>
</dbReference>
<evidence type="ECO:0000256" key="10">
    <source>
        <dbReference type="ARBA" id="ARBA00035120"/>
    </source>
</evidence>
<dbReference type="GO" id="GO:0005886">
    <property type="term" value="C:plasma membrane"/>
    <property type="evidence" value="ECO:0007669"/>
    <property type="project" value="UniProtKB-SubCell"/>
</dbReference>
<gene>
    <name evidence="12 13" type="primary">crcB</name>
    <name evidence="12" type="synonym">fluC</name>
    <name evidence="13" type="ORF">D9R14_14370</name>
</gene>
<evidence type="ECO:0000313" key="14">
    <source>
        <dbReference type="Proteomes" id="UP000269692"/>
    </source>
</evidence>
<organism evidence="13 14">
    <name type="scientific">Xanthobacter tagetidis</name>
    <dbReference type="NCBI Taxonomy" id="60216"/>
    <lineage>
        <taxon>Bacteria</taxon>
        <taxon>Pseudomonadati</taxon>
        <taxon>Pseudomonadota</taxon>
        <taxon>Alphaproteobacteria</taxon>
        <taxon>Hyphomicrobiales</taxon>
        <taxon>Xanthobacteraceae</taxon>
        <taxon>Xanthobacter</taxon>
    </lineage>
</organism>
<evidence type="ECO:0000256" key="4">
    <source>
        <dbReference type="ARBA" id="ARBA00022692"/>
    </source>
</evidence>
<comment type="subcellular location">
    <subcellularLocation>
        <location evidence="1 12">Cell membrane</location>
        <topology evidence="1 12">Multi-pass membrane protein</topology>
    </subcellularLocation>
</comment>
<evidence type="ECO:0000256" key="3">
    <source>
        <dbReference type="ARBA" id="ARBA00022519"/>
    </source>
</evidence>
<name>A0A3L7AB41_9HYPH</name>
<evidence type="ECO:0000256" key="8">
    <source>
        <dbReference type="ARBA" id="ARBA00023136"/>
    </source>
</evidence>
<dbReference type="PANTHER" id="PTHR28259:SF1">
    <property type="entry name" value="FLUORIDE EXPORT PROTEIN 1-RELATED"/>
    <property type="match status" value="1"/>
</dbReference>
<feature type="transmembrane region" description="Helical" evidence="12">
    <location>
        <begin position="99"/>
        <end position="123"/>
    </location>
</feature>
<protein>
    <recommendedName>
        <fullName evidence="12">Fluoride-specific ion channel FluC</fullName>
    </recommendedName>
</protein>
<sequence>MHPAVIVFLGAGLGGVLRHLVNQWVPRLFGTGFPFATFVVNVSGSFIMGLVIGYLAFKDGEHWTQSMRLFLTTGVLGGYTTFSTFSLDFFFLMERGEHTLAAAYVIGSVAIAFLGVYAGMALMRTMS</sequence>
<keyword evidence="5 12" id="KW-1133">Transmembrane helix</keyword>
<proteinExistence type="inferred from homology"/>
<dbReference type="PANTHER" id="PTHR28259">
    <property type="entry name" value="FLUORIDE EXPORT PROTEIN 1-RELATED"/>
    <property type="match status" value="1"/>
</dbReference>
<dbReference type="Proteomes" id="UP000269692">
    <property type="component" value="Unassembled WGS sequence"/>
</dbReference>
<dbReference type="HAMAP" id="MF_00454">
    <property type="entry name" value="FluC"/>
    <property type="match status" value="1"/>
</dbReference>
<dbReference type="NCBIfam" id="NF010794">
    <property type="entry name" value="PRK14198.1"/>
    <property type="match status" value="1"/>
</dbReference>
<keyword evidence="14" id="KW-1185">Reference proteome</keyword>
<evidence type="ECO:0000256" key="5">
    <source>
        <dbReference type="ARBA" id="ARBA00022989"/>
    </source>
</evidence>
<dbReference type="OrthoDB" id="9806299at2"/>
<keyword evidence="4 12" id="KW-0812">Transmembrane</keyword>
<reference evidence="13 14" key="1">
    <citation type="submission" date="2018-10" db="EMBL/GenBank/DDBJ databases">
        <title>Xanthobacter tagetidis genome sequencing and assembly.</title>
        <authorList>
            <person name="Maclea K.S."/>
            <person name="Goen A.E."/>
            <person name="Fatima S.A."/>
        </authorList>
    </citation>
    <scope>NUCLEOTIDE SEQUENCE [LARGE SCALE GENOMIC DNA]</scope>
    <source>
        <strain evidence="13 14">ATCC 700314</strain>
    </source>
</reference>
<evidence type="ECO:0000256" key="6">
    <source>
        <dbReference type="ARBA" id="ARBA00023053"/>
    </source>
</evidence>
<keyword evidence="9 12" id="KW-0407">Ion channel</keyword>
<feature type="binding site" evidence="12">
    <location>
        <position position="80"/>
    </location>
    <ligand>
        <name>Na(+)</name>
        <dbReference type="ChEBI" id="CHEBI:29101"/>
        <note>structural</note>
    </ligand>
</feature>
<dbReference type="NCBIfam" id="NF010791">
    <property type="entry name" value="PRK14195.1"/>
    <property type="match status" value="1"/>
</dbReference>
<dbReference type="AlphaFoldDB" id="A0A3L7AB41"/>